<sequence length="368" mass="39805">MQDDLFGAPPAPRSTRANPPFAAPDPAQHYETTPAPPRRRSTEVLPLPPDDATRALAARLNPRIRLGASTWSYPGWAGIVWDEGPYNEAVLAKNGLTAYAQHPLLRCVGIDRSFYRPLTEGQYARYAGQVPDDFRFVVKAPALVTDALVRGEQGQGRQPNTAFLDPVLATQEFITPALAGLGDKVGALVFQLSPLPFSQLQRLPLLLERLRALLRALPDVRGATPDGVVAVEVRDPEWLSPAIAPQLAAVLKETGATYCLGLHAKMPRLAEQLPLLRALWPGPMVCRWNLNPLHGAYGYEDAQRSYEPYDRIHDVDAETRALIVRTVRGVTGAGQNAYVTISNKAEGCAPLSARALAEGLAATPPAGG</sequence>
<dbReference type="AlphaFoldDB" id="A0A4P6WXY8"/>
<dbReference type="EMBL" id="CP037867">
    <property type="protein sequence ID" value="QBM27256.1"/>
    <property type="molecule type" value="Genomic_DNA"/>
</dbReference>
<organism evidence="2 3">
    <name type="scientific">Hydrogenophaga pseudoflava</name>
    <name type="common">Pseudomonas carboxydoflava</name>
    <dbReference type="NCBI Taxonomy" id="47421"/>
    <lineage>
        <taxon>Bacteria</taxon>
        <taxon>Pseudomonadati</taxon>
        <taxon>Pseudomonadota</taxon>
        <taxon>Betaproteobacteria</taxon>
        <taxon>Burkholderiales</taxon>
        <taxon>Comamonadaceae</taxon>
        <taxon>Hydrogenophaga</taxon>
    </lineage>
</organism>
<dbReference type="Pfam" id="PF01904">
    <property type="entry name" value="DUF72"/>
    <property type="match status" value="1"/>
</dbReference>
<dbReference type="InterPro" id="IPR036520">
    <property type="entry name" value="UPF0759_sf"/>
</dbReference>
<evidence type="ECO:0000313" key="3">
    <source>
        <dbReference type="Proteomes" id="UP000293912"/>
    </source>
</evidence>
<dbReference type="InterPro" id="IPR002763">
    <property type="entry name" value="DUF72"/>
</dbReference>
<dbReference type="RefSeq" id="WP_133156057.1">
    <property type="nucleotide sequence ID" value="NZ_CP037867.1"/>
</dbReference>
<evidence type="ECO:0000313" key="2">
    <source>
        <dbReference type="EMBL" id="QBM27256.1"/>
    </source>
</evidence>
<evidence type="ECO:0008006" key="4">
    <source>
        <dbReference type="Google" id="ProtNLM"/>
    </source>
</evidence>
<dbReference type="Proteomes" id="UP000293912">
    <property type="component" value="Chromosome"/>
</dbReference>
<feature type="region of interest" description="Disordered" evidence="1">
    <location>
        <begin position="1"/>
        <end position="49"/>
    </location>
</feature>
<evidence type="ECO:0000256" key="1">
    <source>
        <dbReference type="SAM" id="MobiDB-lite"/>
    </source>
</evidence>
<dbReference type="KEGG" id="hpse:HPF_06140"/>
<dbReference type="SUPFAM" id="SSF117396">
    <property type="entry name" value="TM1631-like"/>
    <property type="match status" value="1"/>
</dbReference>
<name>A0A4P6WXY8_HYDPS</name>
<keyword evidence="3" id="KW-1185">Reference proteome</keyword>
<proteinExistence type="predicted"/>
<gene>
    <name evidence="2" type="ORF">HPF_06140</name>
</gene>
<dbReference type="Gene3D" id="3.20.20.410">
    <property type="entry name" value="Protein of unknown function UPF0759"/>
    <property type="match status" value="1"/>
</dbReference>
<dbReference type="PANTHER" id="PTHR30348">
    <property type="entry name" value="UNCHARACTERIZED PROTEIN YECE"/>
    <property type="match status" value="1"/>
</dbReference>
<accession>A0A4P6WXY8</accession>
<reference evidence="2 3" key="1">
    <citation type="submission" date="2019-03" db="EMBL/GenBank/DDBJ databases">
        <authorList>
            <person name="Sebastian G."/>
            <person name="Baumann P."/>
            <person name="Ruckert C."/>
            <person name="Kalinowski J."/>
            <person name="Nebel B."/>
            <person name="Takors R."/>
            <person name="Blombach B."/>
        </authorList>
    </citation>
    <scope>NUCLEOTIDE SEQUENCE [LARGE SCALE GENOMIC DNA]</scope>
    <source>
        <strain evidence="2 3">DSM 1084</strain>
    </source>
</reference>
<dbReference type="PANTHER" id="PTHR30348:SF4">
    <property type="entry name" value="DUF72 DOMAIN-CONTAINING PROTEIN"/>
    <property type="match status" value="1"/>
</dbReference>
<protein>
    <recommendedName>
        <fullName evidence="4">DUF72 domain-containing protein</fullName>
    </recommendedName>
</protein>